<keyword evidence="8" id="KW-1185">Reference proteome</keyword>
<feature type="domain" description="Protein kinase" evidence="6">
    <location>
        <begin position="112"/>
        <end position="500"/>
    </location>
</feature>
<evidence type="ECO:0000256" key="5">
    <source>
        <dbReference type="SAM" id="MobiDB-lite"/>
    </source>
</evidence>
<proteinExistence type="inferred from homology"/>
<keyword evidence="1 3" id="KW-0547">Nucleotide-binding</keyword>
<evidence type="ECO:0000256" key="3">
    <source>
        <dbReference type="PROSITE-ProRule" id="PRU10141"/>
    </source>
</evidence>
<dbReference type="InterPro" id="IPR000719">
    <property type="entry name" value="Prot_kinase_dom"/>
</dbReference>
<dbReference type="OrthoDB" id="1668230at2759"/>
<protein>
    <recommendedName>
        <fullName evidence="6">Protein kinase domain-containing protein</fullName>
    </recommendedName>
</protein>
<dbReference type="SMART" id="SM00220">
    <property type="entry name" value="S_TKc"/>
    <property type="match status" value="1"/>
</dbReference>
<evidence type="ECO:0000259" key="6">
    <source>
        <dbReference type="PROSITE" id="PS50011"/>
    </source>
</evidence>
<keyword evidence="4" id="KW-0808">Transferase</keyword>
<dbReference type="EMBL" id="KV453842">
    <property type="protein sequence ID" value="ODV91068.1"/>
    <property type="molecule type" value="Genomic_DNA"/>
</dbReference>
<keyword evidence="4" id="KW-0418">Kinase</keyword>
<accession>A0A1E4THA8</accession>
<sequence>MSRNSIFWTPPLSTPPPEPVTPSAIVQVSEPNTPSNASPMGLGISVAKNASPKRTVSASVKRSVSASINQAALDTLRQAADLGTPWDEIASPVPIGDLSNVLIPPNDVTVKADFSAKLGEGAYARIYAARVTTGSFPVPIAVKMGQSTDLLAEARVLSYIEILRQTSAGSRFSDLSVIRFFGLNSIIPGLILEQCSWNMSYYVDACRQAIIHENSIRVDLPAAPLTTSSAGSVFSIDNPATPPLPSRRYNSSHGTSSSADYTTSPRLSDMMNMTPIADDIRLKHELTSSTSGGPVVGAFHWTLWARKLLDALDFLKSSRIVHGDIKPSNILISADGLELKLCDFTSARIVPDDPANDNTPPDDGSHSSPALTIGFAAPELFVDSNEMATYSSDLFSLGLVLLYAATGRAVYDPSSTGPDDVVKFECSPVSPYNDMNLSQVSPGSNKYTYRRNQVQYRNAKQGRPLDLLTESDHKRVRFPAAPTLKMMLVDRVPVETLCRL</sequence>
<evidence type="ECO:0000256" key="1">
    <source>
        <dbReference type="ARBA" id="ARBA00022741"/>
    </source>
</evidence>
<name>A0A1E4THA8_9ASCO</name>
<evidence type="ECO:0000313" key="7">
    <source>
        <dbReference type="EMBL" id="ODV91068.1"/>
    </source>
</evidence>
<dbReference type="SUPFAM" id="SSF56112">
    <property type="entry name" value="Protein kinase-like (PK-like)"/>
    <property type="match status" value="1"/>
</dbReference>
<keyword evidence="4" id="KW-0723">Serine/threonine-protein kinase</keyword>
<feature type="region of interest" description="Disordered" evidence="5">
    <location>
        <begin position="1"/>
        <end position="44"/>
    </location>
</feature>
<dbReference type="PROSITE" id="PS00108">
    <property type="entry name" value="PROTEIN_KINASE_ST"/>
    <property type="match status" value="1"/>
</dbReference>
<dbReference type="AlphaFoldDB" id="A0A1E4THA8"/>
<feature type="binding site" evidence="3">
    <location>
        <position position="143"/>
    </location>
    <ligand>
        <name>ATP</name>
        <dbReference type="ChEBI" id="CHEBI:30616"/>
    </ligand>
</feature>
<dbReference type="Proteomes" id="UP000095023">
    <property type="component" value="Unassembled WGS sequence"/>
</dbReference>
<feature type="region of interest" description="Disordered" evidence="5">
    <location>
        <begin position="234"/>
        <end position="267"/>
    </location>
</feature>
<comment type="similarity">
    <text evidence="4">Belongs to the protein kinase superfamily.</text>
</comment>
<dbReference type="InterPro" id="IPR008271">
    <property type="entry name" value="Ser/Thr_kinase_AS"/>
</dbReference>
<dbReference type="InterPro" id="IPR011009">
    <property type="entry name" value="Kinase-like_dom_sf"/>
</dbReference>
<gene>
    <name evidence="7" type="ORF">CANCADRAFT_116274</name>
</gene>
<dbReference type="GO" id="GO:0004674">
    <property type="term" value="F:protein serine/threonine kinase activity"/>
    <property type="evidence" value="ECO:0007669"/>
    <property type="project" value="UniProtKB-KW"/>
</dbReference>
<dbReference type="GO" id="GO:0005737">
    <property type="term" value="C:cytoplasm"/>
    <property type="evidence" value="ECO:0007669"/>
    <property type="project" value="TreeGrafter"/>
</dbReference>
<dbReference type="Pfam" id="PF00069">
    <property type="entry name" value="Pkinase"/>
    <property type="match status" value="1"/>
</dbReference>
<dbReference type="PROSITE" id="PS50011">
    <property type="entry name" value="PROTEIN_KINASE_DOM"/>
    <property type="match status" value="1"/>
</dbReference>
<dbReference type="InterPro" id="IPR017441">
    <property type="entry name" value="Protein_kinase_ATP_BS"/>
</dbReference>
<feature type="compositionally biased region" description="Polar residues" evidence="5">
    <location>
        <begin position="24"/>
        <end position="38"/>
    </location>
</feature>
<evidence type="ECO:0000313" key="8">
    <source>
        <dbReference type="Proteomes" id="UP000095023"/>
    </source>
</evidence>
<dbReference type="PANTHER" id="PTHR24361:SF785">
    <property type="entry name" value="DUAL SPECIFICITY MITOGEN-ACTIVATED PROTEIN KINASE KINASE 1"/>
    <property type="match status" value="1"/>
</dbReference>
<evidence type="ECO:0000256" key="4">
    <source>
        <dbReference type="RuleBase" id="RU000304"/>
    </source>
</evidence>
<dbReference type="Gene3D" id="1.10.510.10">
    <property type="entry name" value="Transferase(Phosphotransferase) domain 1"/>
    <property type="match status" value="1"/>
</dbReference>
<dbReference type="GO" id="GO:0005524">
    <property type="term" value="F:ATP binding"/>
    <property type="evidence" value="ECO:0007669"/>
    <property type="project" value="UniProtKB-UniRule"/>
</dbReference>
<keyword evidence="2 3" id="KW-0067">ATP-binding</keyword>
<feature type="compositionally biased region" description="Polar residues" evidence="5">
    <location>
        <begin position="248"/>
        <end position="266"/>
    </location>
</feature>
<evidence type="ECO:0000256" key="2">
    <source>
        <dbReference type="ARBA" id="ARBA00022840"/>
    </source>
</evidence>
<organism evidence="7 8">
    <name type="scientific">Tortispora caseinolytica NRRL Y-17796</name>
    <dbReference type="NCBI Taxonomy" id="767744"/>
    <lineage>
        <taxon>Eukaryota</taxon>
        <taxon>Fungi</taxon>
        <taxon>Dikarya</taxon>
        <taxon>Ascomycota</taxon>
        <taxon>Saccharomycotina</taxon>
        <taxon>Trigonopsidomycetes</taxon>
        <taxon>Trigonopsidales</taxon>
        <taxon>Trigonopsidaceae</taxon>
        <taxon>Tortispora</taxon>
    </lineage>
</organism>
<dbReference type="InterPro" id="IPR053235">
    <property type="entry name" value="Ser_Thr_kinase"/>
</dbReference>
<dbReference type="PROSITE" id="PS00107">
    <property type="entry name" value="PROTEIN_KINASE_ATP"/>
    <property type="match status" value="1"/>
</dbReference>
<dbReference type="PANTHER" id="PTHR24361">
    <property type="entry name" value="MITOGEN-ACTIVATED KINASE KINASE KINASE"/>
    <property type="match status" value="1"/>
</dbReference>
<reference evidence="8" key="1">
    <citation type="submission" date="2016-02" db="EMBL/GenBank/DDBJ databases">
        <title>Comparative genomics of biotechnologically important yeasts.</title>
        <authorList>
            <consortium name="DOE Joint Genome Institute"/>
            <person name="Riley R."/>
            <person name="Haridas S."/>
            <person name="Wolfe K.H."/>
            <person name="Lopes M.R."/>
            <person name="Hittinger C.T."/>
            <person name="Goker M."/>
            <person name="Salamov A."/>
            <person name="Wisecaver J."/>
            <person name="Long T.M."/>
            <person name="Aerts A.L."/>
            <person name="Barry K."/>
            <person name="Choi C."/>
            <person name="Clum A."/>
            <person name="Coughlan A.Y."/>
            <person name="Deshpande S."/>
            <person name="Douglass A.P."/>
            <person name="Hanson S.J."/>
            <person name="Klenk H.-P."/>
            <person name="Labutti K."/>
            <person name="Lapidus A."/>
            <person name="Lindquist E."/>
            <person name="Lipzen A."/>
            <person name="Meier-Kolthoff J.P."/>
            <person name="Ohm R.A."/>
            <person name="Otillar R.P."/>
            <person name="Pangilinan J."/>
            <person name="Peng Y."/>
            <person name="Rokas A."/>
            <person name="Rosa C.A."/>
            <person name="Scheuner C."/>
            <person name="Sibirny A.A."/>
            <person name="Slot J.C."/>
            <person name="Stielow J.B."/>
            <person name="Sun H."/>
            <person name="Kurtzman C.P."/>
            <person name="Blackwell M."/>
            <person name="Jeffries T.W."/>
            <person name="Grigoriev I.V."/>
        </authorList>
    </citation>
    <scope>NUCLEOTIDE SEQUENCE [LARGE SCALE GENOMIC DNA]</scope>
    <source>
        <strain evidence="8">NRRL Y-17796</strain>
    </source>
</reference>